<proteinExistence type="predicted"/>
<protein>
    <recommendedName>
        <fullName evidence="2">D-ribose pyranase</fullName>
    </recommendedName>
</protein>
<evidence type="ECO:0000313" key="1">
    <source>
        <dbReference type="EMBL" id="KAA6324143.1"/>
    </source>
</evidence>
<dbReference type="GO" id="GO:0016853">
    <property type="term" value="F:isomerase activity"/>
    <property type="evidence" value="ECO:0007669"/>
    <property type="project" value="InterPro"/>
</dbReference>
<accession>A0A5J4QTZ4</accession>
<dbReference type="GO" id="GO:0005996">
    <property type="term" value="P:monosaccharide metabolic process"/>
    <property type="evidence" value="ECO:0007669"/>
    <property type="project" value="InterPro"/>
</dbReference>
<dbReference type="InterPro" id="IPR023750">
    <property type="entry name" value="RbsD-like_sf"/>
</dbReference>
<dbReference type="GO" id="GO:0048029">
    <property type="term" value="F:monosaccharide binding"/>
    <property type="evidence" value="ECO:0007669"/>
    <property type="project" value="InterPro"/>
</dbReference>
<dbReference type="SUPFAM" id="SSF102546">
    <property type="entry name" value="RbsD-like"/>
    <property type="match status" value="1"/>
</dbReference>
<organism evidence="1">
    <name type="scientific">termite gut metagenome</name>
    <dbReference type="NCBI Taxonomy" id="433724"/>
    <lineage>
        <taxon>unclassified sequences</taxon>
        <taxon>metagenomes</taxon>
        <taxon>organismal metagenomes</taxon>
    </lineage>
</organism>
<comment type="caution">
    <text evidence="1">The sequence shown here is derived from an EMBL/GenBank/DDBJ whole genome shotgun (WGS) entry which is preliminary data.</text>
</comment>
<evidence type="ECO:0008006" key="2">
    <source>
        <dbReference type="Google" id="ProtNLM"/>
    </source>
</evidence>
<reference evidence="1" key="1">
    <citation type="submission" date="2019-03" db="EMBL/GenBank/DDBJ databases">
        <title>Single cell metagenomics reveals metabolic interactions within the superorganism composed of flagellate Streblomastix strix and complex community of Bacteroidetes bacteria on its surface.</title>
        <authorList>
            <person name="Treitli S.C."/>
            <person name="Kolisko M."/>
            <person name="Husnik F."/>
            <person name="Keeling P."/>
            <person name="Hampl V."/>
        </authorList>
    </citation>
    <scope>NUCLEOTIDE SEQUENCE</scope>
    <source>
        <strain evidence="1">STM</strain>
    </source>
</reference>
<gene>
    <name evidence="1" type="ORF">EZS27_026495</name>
</gene>
<name>A0A5J4QTZ4_9ZZZZ</name>
<dbReference type="EMBL" id="SNRY01002639">
    <property type="protein sequence ID" value="KAA6324143.1"/>
    <property type="molecule type" value="Genomic_DNA"/>
</dbReference>
<dbReference type="AlphaFoldDB" id="A0A5J4QTZ4"/>
<sequence length="186" mass="21431">MKDRIKFLVLRVMTLLLTACCPSSTTVPDEAPSWKDELKANLSLLGHRNWIVVTDMAYPLQTQPGIKTIYTNESYVDILGFVYSEIEKAPHIKATIYQDKELSYLDEMDVAGIDALRGEMKSLFGEQVSPVPHEELITRLDEVSRKFHVVILKSKLTIPYTSTFFELDCNYWDSMREKVLQKKIDH</sequence>